<feature type="compositionally biased region" description="Basic and acidic residues" evidence="2">
    <location>
        <begin position="312"/>
        <end position="322"/>
    </location>
</feature>
<sequence>MATTTILLFLLLSTATASTPSSGRTSSYTPCPQVPSLHCQNGSTCIAGTAKFSSADLSALPYLQTHEEGYHCQCLPGYIGHECQIEVSSCGGSEEEAYDPTSTTISRCYHGSQCKRLSSGHYCDCETINSHTSSTGNKYAGLMCEHAATSMCAVSLVEEMAPNGQFCTNHGKCIKLVTGNDAHPGCVCREGYTGDRCEYKDDDASSIPKLTSGESKGNSAGKWVLFSLLAVVMLGIAVAVVVTLVRIRREQALPSKRGGGTTPAEVGLGDLEPDGSGTLGVDSDKRVEEGGGHDLEMKESTAEDGGEVEVGETMKEDDHSVGDDSLTLGTKNGRFVIT</sequence>
<dbReference type="PANTHER" id="PTHR24033">
    <property type="entry name" value="EGF-LIKE DOMAIN-CONTAINING PROTEIN"/>
    <property type="match status" value="1"/>
</dbReference>
<feature type="domain" description="EGF-like" evidence="5">
    <location>
        <begin position="27"/>
        <end position="84"/>
    </location>
</feature>
<dbReference type="AlphaFoldDB" id="A0ABD3Q646"/>
<dbReference type="PROSITE" id="PS01186">
    <property type="entry name" value="EGF_2"/>
    <property type="match status" value="2"/>
</dbReference>
<feature type="chain" id="PRO_5044745846" description="EGF-like domain-containing protein" evidence="4">
    <location>
        <begin position="18"/>
        <end position="338"/>
    </location>
</feature>
<feature type="compositionally biased region" description="Basic and acidic residues" evidence="2">
    <location>
        <begin position="282"/>
        <end position="301"/>
    </location>
</feature>
<reference evidence="6 7" key="1">
    <citation type="submission" date="2024-10" db="EMBL/GenBank/DDBJ databases">
        <title>Updated reference genomes for cyclostephanoid diatoms.</title>
        <authorList>
            <person name="Roberts W.R."/>
            <person name="Alverson A.J."/>
        </authorList>
    </citation>
    <scope>NUCLEOTIDE SEQUENCE [LARGE SCALE GENOMIC DNA]</scope>
    <source>
        <strain evidence="6 7">AJA010-31</strain>
    </source>
</reference>
<dbReference type="Proteomes" id="UP001530400">
    <property type="component" value="Unassembled WGS sequence"/>
</dbReference>
<organism evidence="6 7">
    <name type="scientific">Cyclotella atomus</name>
    <dbReference type="NCBI Taxonomy" id="382360"/>
    <lineage>
        <taxon>Eukaryota</taxon>
        <taxon>Sar</taxon>
        <taxon>Stramenopiles</taxon>
        <taxon>Ochrophyta</taxon>
        <taxon>Bacillariophyta</taxon>
        <taxon>Coscinodiscophyceae</taxon>
        <taxon>Thalassiosirophycidae</taxon>
        <taxon>Stephanodiscales</taxon>
        <taxon>Stephanodiscaceae</taxon>
        <taxon>Cyclotella</taxon>
    </lineage>
</organism>
<keyword evidence="4" id="KW-0732">Signal</keyword>
<evidence type="ECO:0000256" key="4">
    <source>
        <dbReference type="SAM" id="SignalP"/>
    </source>
</evidence>
<feature type="transmembrane region" description="Helical" evidence="3">
    <location>
        <begin position="223"/>
        <end position="247"/>
    </location>
</feature>
<dbReference type="Gene3D" id="2.10.25.10">
    <property type="entry name" value="Laminin"/>
    <property type="match status" value="2"/>
</dbReference>
<feature type="region of interest" description="Disordered" evidence="2">
    <location>
        <begin position="254"/>
        <end position="327"/>
    </location>
</feature>
<evidence type="ECO:0000259" key="5">
    <source>
        <dbReference type="PROSITE" id="PS50026"/>
    </source>
</evidence>
<feature type="domain" description="EGF-like" evidence="5">
    <location>
        <begin position="159"/>
        <end position="198"/>
    </location>
</feature>
<dbReference type="PROSITE" id="PS00022">
    <property type="entry name" value="EGF_1"/>
    <property type="match status" value="2"/>
</dbReference>
<feature type="disulfide bond" evidence="1">
    <location>
        <begin position="74"/>
        <end position="83"/>
    </location>
</feature>
<comment type="caution">
    <text evidence="6">The sequence shown here is derived from an EMBL/GenBank/DDBJ whole genome shotgun (WGS) entry which is preliminary data.</text>
</comment>
<name>A0ABD3Q646_9STRA</name>
<evidence type="ECO:0000256" key="2">
    <source>
        <dbReference type="SAM" id="MobiDB-lite"/>
    </source>
</evidence>
<keyword evidence="1" id="KW-1015">Disulfide bond</keyword>
<feature type="disulfide bond" evidence="1">
    <location>
        <begin position="188"/>
        <end position="197"/>
    </location>
</feature>
<evidence type="ECO:0000313" key="7">
    <source>
        <dbReference type="Proteomes" id="UP001530400"/>
    </source>
</evidence>
<keyword evidence="3" id="KW-1133">Transmembrane helix</keyword>
<dbReference type="InterPro" id="IPR051830">
    <property type="entry name" value="NOTCH_homolog"/>
</dbReference>
<keyword evidence="1" id="KW-0245">EGF-like domain</keyword>
<accession>A0ABD3Q646</accession>
<evidence type="ECO:0000256" key="1">
    <source>
        <dbReference type="PROSITE-ProRule" id="PRU00076"/>
    </source>
</evidence>
<dbReference type="PANTHER" id="PTHR24033:SF151">
    <property type="entry name" value="NOTCH 2"/>
    <property type="match status" value="1"/>
</dbReference>
<keyword evidence="3" id="KW-0812">Transmembrane</keyword>
<dbReference type="PROSITE" id="PS50026">
    <property type="entry name" value="EGF_3"/>
    <property type="match status" value="2"/>
</dbReference>
<proteinExistence type="predicted"/>
<keyword evidence="3" id="KW-0472">Membrane</keyword>
<dbReference type="SUPFAM" id="SSF57196">
    <property type="entry name" value="EGF/Laminin"/>
    <property type="match status" value="2"/>
</dbReference>
<keyword evidence="7" id="KW-1185">Reference proteome</keyword>
<gene>
    <name evidence="6" type="ORF">ACHAWO_004293</name>
</gene>
<dbReference type="EMBL" id="JALLPJ020000312">
    <property type="protein sequence ID" value="KAL3795708.1"/>
    <property type="molecule type" value="Genomic_DNA"/>
</dbReference>
<protein>
    <recommendedName>
        <fullName evidence="5">EGF-like domain-containing protein</fullName>
    </recommendedName>
</protein>
<evidence type="ECO:0000313" key="6">
    <source>
        <dbReference type="EMBL" id="KAL3795708.1"/>
    </source>
</evidence>
<dbReference type="SMART" id="SM00181">
    <property type="entry name" value="EGF"/>
    <property type="match status" value="2"/>
</dbReference>
<evidence type="ECO:0000256" key="3">
    <source>
        <dbReference type="SAM" id="Phobius"/>
    </source>
</evidence>
<feature type="signal peptide" evidence="4">
    <location>
        <begin position="1"/>
        <end position="17"/>
    </location>
</feature>
<dbReference type="InterPro" id="IPR000742">
    <property type="entry name" value="EGF"/>
</dbReference>
<comment type="caution">
    <text evidence="1">Lacks conserved residue(s) required for the propagation of feature annotation.</text>
</comment>